<reference evidence="1 2" key="1">
    <citation type="journal article" date="2020" name="BMC Genomics">
        <title>Intraspecific diversification of the crop wild relative Brassica cretica Lam. using demographic model selection.</title>
        <authorList>
            <person name="Kioukis A."/>
            <person name="Michalopoulou V.A."/>
            <person name="Briers L."/>
            <person name="Pirintsos S."/>
            <person name="Studholme D.J."/>
            <person name="Pavlidis P."/>
            <person name="Sarris P.F."/>
        </authorList>
    </citation>
    <scope>NUCLEOTIDE SEQUENCE [LARGE SCALE GENOMIC DNA]</scope>
    <source>
        <strain evidence="2">cv. PFS-1207/04</strain>
    </source>
</reference>
<comment type="caution">
    <text evidence="1">The sequence shown here is derived from an EMBL/GenBank/DDBJ whole genome shotgun (WGS) entry which is preliminary data.</text>
</comment>
<name>A0ABQ7CCQ9_BRACR</name>
<proteinExistence type="predicted"/>
<keyword evidence="2" id="KW-1185">Reference proteome</keyword>
<gene>
    <name evidence="1" type="ORF">DY000_02006405</name>
</gene>
<evidence type="ECO:0000313" key="1">
    <source>
        <dbReference type="EMBL" id="KAF3549770.1"/>
    </source>
</evidence>
<dbReference type="EMBL" id="QGKV02000832">
    <property type="protein sequence ID" value="KAF3549770.1"/>
    <property type="molecule type" value="Genomic_DNA"/>
</dbReference>
<protein>
    <submittedName>
        <fullName evidence="1">Uncharacterized protein</fullName>
    </submittedName>
</protein>
<sequence>MDKLVRENRAGSSIKRFWKILSLCGPRVEIIGTRDWKSGDSDRVSAFCTGYGIEPSVDGSVMTGPRLVLDGGMVLLTGYGAVEPNQAVSLCLLGSRGMVGLVIKEQGDSVKYLIELAG</sequence>
<accession>A0ABQ7CCQ9</accession>
<evidence type="ECO:0000313" key="2">
    <source>
        <dbReference type="Proteomes" id="UP000266723"/>
    </source>
</evidence>
<organism evidence="1 2">
    <name type="scientific">Brassica cretica</name>
    <name type="common">Mustard</name>
    <dbReference type="NCBI Taxonomy" id="69181"/>
    <lineage>
        <taxon>Eukaryota</taxon>
        <taxon>Viridiplantae</taxon>
        <taxon>Streptophyta</taxon>
        <taxon>Embryophyta</taxon>
        <taxon>Tracheophyta</taxon>
        <taxon>Spermatophyta</taxon>
        <taxon>Magnoliopsida</taxon>
        <taxon>eudicotyledons</taxon>
        <taxon>Gunneridae</taxon>
        <taxon>Pentapetalae</taxon>
        <taxon>rosids</taxon>
        <taxon>malvids</taxon>
        <taxon>Brassicales</taxon>
        <taxon>Brassicaceae</taxon>
        <taxon>Brassiceae</taxon>
        <taxon>Brassica</taxon>
    </lineage>
</organism>
<dbReference type="Proteomes" id="UP000266723">
    <property type="component" value="Unassembled WGS sequence"/>
</dbReference>